<evidence type="ECO:0000256" key="1">
    <source>
        <dbReference type="SAM" id="MobiDB-lite"/>
    </source>
</evidence>
<dbReference type="InterPro" id="IPR052933">
    <property type="entry name" value="DNA_Protect_Modify"/>
</dbReference>
<evidence type="ECO:0000259" key="2">
    <source>
        <dbReference type="PROSITE" id="PS51194"/>
    </source>
</evidence>
<dbReference type="InterPro" id="IPR027417">
    <property type="entry name" value="P-loop_NTPase"/>
</dbReference>
<dbReference type="Gene3D" id="3.40.50.300">
    <property type="entry name" value="P-loop containing nucleotide triphosphate hydrolases"/>
    <property type="match status" value="1"/>
</dbReference>
<dbReference type="SUPFAM" id="SSF53335">
    <property type="entry name" value="S-adenosyl-L-methionine-dependent methyltransferases"/>
    <property type="match status" value="1"/>
</dbReference>
<dbReference type="SUPFAM" id="SSF52540">
    <property type="entry name" value="P-loop containing nucleoside triphosphate hydrolases"/>
    <property type="match status" value="2"/>
</dbReference>
<comment type="caution">
    <text evidence="3">The sequence shown here is derived from an EMBL/GenBank/DDBJ whole genome shotgun (WGS) entry which is preliminary data.</text>
</comment>
<feature type="region of interest" description="Disordered" evidence="1">
    <location>
        <begin position="1631"/>
        <end position="1661"/>
    </location>
</feature>
<dbReference type="RefSeq" id="WP_221884757.1">
    <property type="nucleotide sequence ID" value="NZ_UYIO01000001.1"/>
</dbReference>
<dbReference type="Gene3D" id="3.40.50.10810">
    <property type="entry name" value="Tandem AAA-ATPase domain"/>
    <property type="match status" value="2"/>
</dbReference>
<accession>A0A7Z8Y7U4</accession>
<dbReference type="PANTHER" id="PTHR41313:SF1">
    <property type="entry name" value="DNA METHYLASE ADENINE-SPECIFIC DOMAIN-CONTAINING PROTEIN"/>
    <property type="match status" value="1"/>
</dbReference>
<protein>
    <submittedName>
        <fullName evidence="3">SNF2-like protein</fullName>
    </submittedName>
</protein>
<dbReference type="SMART" id="SM00487">
    <property type="entry name" value="DEXDc"/>
    <property type="match status" value="1"/>
</dbReference>
<dbReference type="Proteomes" id="UP000269974">
    <property type="component" value="Unassembled WGS sequence"/>
</dbReference>
<evidence type="ECO:0000313" key="3">
    <source>
        <dbReference type="EMBL" id="VDG75794.1"/>
    </source>
</evidence>
<dbReference type="PROSITE" id="PS51194">
    <property type="entry name" value="HELICASE_CTER"/>
    <property type="match status" value="1"/>
</dbReference>
<dbReference type="InterPro" id="IPR029063">
    <property type="entry name" value="SAM-dependent_MTases_sf"/>
</dbReference>
<dbReference type="InterPro" id="IPR038718">
    <property type="entry name" value="SNF2-like_sf"/>
</dbReference>
<proteinExistence type="predicted"/>
<gene>
    <name evidence="3" type="ORF">NCTC10327_00479</name>
</gene>
<evidence type="ECO:0000313" key="4">
    <source>
        <dbReference type="Proteomes" id="UP000269974"/>
    </source>
</evidence>
<dbReference type="Gene3D" id="3.40.50.150">
    <property type="entry name" value="Vaccinia Virus protein VP39"/>
    <property type="match status" value="1"/>
</dbReference>
<organism evidence="3 4">
    <name type="scientific">Actinobaculum suis</name>
    <dbReference type="NCBI Taxonomy" id="1657"/>
    <lineage>
        <taxon>Bacteria</taxon>
        <taxon>Bacillati</taxon>
        <taxon>Actinomycetota</taxon>
        <taxon>Actinomycetes</taxon>
        <taxon>Actinomycetales</taxon>
        <taxon>Actinomycetaceae</taxon>
        <taxon>Actinobaculum</taxon>
    </lineage>
</organism>
<dbReference type="PANTHER" id="PTHR41313">
    <property type="entry name" value="ADENINE-SPECIFIC METHYLTRANSFERASE"/>
    <property type="match status" value="1"/>
</dbReference>
<dbReference type="SMART" id="SM00490">
    <property type="entry name" value="HELICc"/>
    <property type="match status" value="1"/>
</dbReference>
<reference evidence="3 4" key="1">
    <citation type="submission" date="2018-11" db="EMBL/GenBank/DDBJ databases">
        <authorList>
            <consortium name="Pathogen Informatics"/>
        </authorList>
    </citation>
    <scope>NUCLEOTIDE SEQUENCE [LARGE SCALE GENOMIC DNA]</scope>
    <source>
        <strain evidence="3 4">NCTC10327</strain>
    </source>
</reference>
<dbReference type="InterPro" id="IPR001650">
    <property type="entry name" value="Helicase_C-like"/>
</dbReference>
<feature type="domain" description="Helicase C-terminal" evidence="2">
    <location>
        <begin position="1202"/>
        <end position="1390"/>
    </location>
</feature>
<dbReference type="PRINTS" id="PR00507">
    <property type="entry name" value="N12N6MTFRASE"/>
</dbReference>
<sequence length="1661" mass="185594">MSSPSGFTARVDANIAAIETLSRVEGRPTPAQQEILAAWSGWGGLSRIFDERETSESLVARREKLHALLGEDGYRAARRGVLDAHYTAPAYSRAIWAALTECGATAGRGLEPGCGAGSFISNAPADMAMTGVELDPTTGQIAQVLNPDDEIRIEGFEKTQLPAVFDVAVGNVPFGDIRLQDRAHNPGNHSIHNHFIIKSLDLVKAGGYVALLTSSFTMDSRNPAARRDMYERADLVAALRLPSGAHQSTAGTQVVTDLLVFRRRAEGDTPGDDTWTLTAPFTLTDQDGNAHDHVMNTYWAAHPTHVLGEMSLANGMYGSQTLTVTGVRDKELATRLQTTLTDILRMSPLAYHPVEQGEVTLTHVELDQPVGSLRATANGGEKLSGNGTWEPIRLAKKHVPEFHAIMELMENAKELVALESVERGYSAQLEDVRSHVRTLYMAYTQKYGPLNRNEKRATIRRKKDKDGTVHEEETLRVIYPPAVVAARRDPRAAVTFGMEKFDDETGTARPADILSSRQIYARYTPKGADSLDDALQLSLEARGKIDTQYIAYMLGTNTDPTEDLLREGLIFRDPDAGLVIREEYLSGNVRRKLDAAHEAVLTDNRYEANVAALTEVLPPDIPRHQIATEIGAQWIETEDYQDFLHHLLRTSKAVVRRSGISDYSVTLNGAPSDDFLQTTKWGTPAMRASEIFRRLLSSKEITVKREDEEGNLIILPGPTEAAKDKAEQIQAEFSRWIWSDAERADRLQAKYNRQFNSLVGRDYSRAGDRLRLPGLASSITLYEHQKSAVARMIGEPTAGLFHEVGAGKTLEMICGVMEQKRLGLINKPMAVVPNHLVGQFENEWLQAYPAARVLAIDTANLQKEGRAEFFAQATTSQWDVIIASQSAFTKLALSADSYEQYARHSLDQYDRLLEFLRENGEEKSVVSVEKARRSLETTITREIDKQRIKQDKGALTFEQLGVDYLVVDEAHSYKNLTIGAGKQTADLLSNGSGRATDMDMKINWLRDNVSPRCVTFATATPVANSMGEMFVMTHYLRPDLLVDAGVDVFDAWAKQFAVREQNVELNAAGQFTVKERFARFQNVPELLAMWHTFADVKLAADLDLKVPELAKRSEDGKRQPVTKTVDLGPAMAEFQERLDMRAQMISARHVDRHADNWLAVTGDGTTFALDDRLFSPERAERALGDMDTSDVTERKVDVVAAQILDVFNRTKDNVYVNDDGEEDSVRGALQIVFCDQGTPKKNGFSVYEELRELLVEGGIPREKIAFIHDAKTTVEKTQLFLRARTGGVNVIIGSTEKMGTGANMQDRAVAIHHVDAPWRPADITQRDGRIIRQGNQNKEIESYRYVTLHSLDAYRWQTLERKQSFISQVMRGKFDGREVEDISQAQMDYAESKAIATADPLIIRQVELKNKVSRLSRLQGSWESNRGYNLSRATMLKRQAANLNRLRDTLKITLAEYTGKDFRMTIISGDRHMRSSFTDRREAAEFLKTLAHQELSAAQPLSNGYGDVYQARTPYDFRASIIINGVILKTLSYQPPKREPTLLLTPAPFYYAQRLDMEGKTPWNQQVVKIPVSELRAPTHNTIIRIENLVNDLETRLQKPLAKIQELEAEIEKIQEYGEQTSPYQDELTDTRDALDHVNKAIAARSQNGPEPTRGGPTISR</sequence>
<dbReference type="Pfam" id="PF00271">
    <property type="entry name" value="Helicase_C"/>
    <property type="match status" value="1"/>
</dbReference>
<dbReference type="EMBL" id="UYIO01000001">
    <property type="protein sequence ID" value="VDG75794.1"/>
    <property type="molecule type" value="Genomic_DNA"/>
</dbReference>
<dbReference type="InterPro" id="IPR014001">
    <property type="entry name" value="Helicase_ATP-bd"/>
</dbReference>
<name>A0A7Z8Y7U4_9ACTO</name>